<feature type="region of interest" description="Disordered" evidence="1">
    <location>
        <begin position="123"/>
        <end position="208"/>
    </location>
</feature>
<evidence type="ECO:0000313" key="3">
    <source>
        <dbReference type="Proteomes" id="UP000245771"/>
    </source>
</evidence>
<accession>A0A316VGW5</accession>
<gene>
    <name evidence="2" type="ORF">FA14DRAFT_176065</name>
</gene>
<keyword evidence="3" id="KW-1185">Reference proteome</keyword>
<dbReference type="GeneID" id="37022418"/>
<feature type="compositionally biased region" description="Low complexity" evidence="1">
    <location>
        <begin position="75"/>
        <end position="85"/>
    </location>
</feature>
<protein>
    <submittedName>
        <fullName evidence="2">Uncharacterized protein</fullName>
    </submittedName>
</protein>
<sequence length="285" mass="32252">MASIHHAYYNSQHPARPSERMDSYFPPLPKQVESNTQSKMAINSKRSSLDGAFTRPSNRTVTAAAFQRHSRARSEGSGSQQEGSSNPIKLTPPQAPFSRLDNSADTETHDEFMYTLHGKRASITSSSPLRTRTVQATEMKRSSQIMSSFNSHFSDDSDSSDDEEGPEEEEADSFETNFEGESSTNSTTHSSPSQHPVQLSSFTPPKTHDEVESMINNFAILMRSSSHRQRLASVHLDADKSRFKRQSDQVRTAKSDDEEDRRGRQMKSHWWHEHEEQRSPLGRHL</sequence>
<name>A0A316VGW5_9BASI</name>
<proteinExistence type="predicted"/>
<feature type="compositionally biased region" description="Polar residues" evidence="1">
    <location>
        <begin position="123"/>
        <end position="146"/>
    </location>
</feature>
<feature type="compositionally biased region" description="Basic and acidic residues" evidence="1">
    <location>
        <begin position="237"/>
        <end position="263"/>
    </location>
</feature>
<dbReference type="AlphaFoldDB" id="A0A316VGW5"/>
<dbReference type="RefSeq" id="XP_025357062.1">
    <property type="nucleotide sequence ID" value="XM_025500637.1"/>
</dbReference>
<dbReference type="InParanoid" id="A0A316VGW5"/>
<evidence type="ECO:0000313" key="2">
    <source>
        <dbReference type="EMBL" id="PWN36760.1"/>
    </source>
</evidence>
<organism evidence="2 3">
    <name type="scientific">Meira miltonrushii</name>
    <dbReference type="NCBI Taxonomy" id="1280837"/>
    <lineage>
        <taxon>Eukaryota</taxon>
        <taxon>Fungi</taxon>
        <taxon>Dikarya</taxon>
        <taxon>Basidiomycota</taxon>
        <taxon>Ustilaginomycotina</taxon>
        <taxon>Exobasidiomycetes</taxon>
        <taxon>Exobasidiales</taxon>
        <taxon>Brachybasidiaceae</taxon>
        <taxon>Meira</taxon>
    </lineage>
</organism>
<feature type="compositionally biased region" description="Acidic residues" evidence="1">
    <location>
        <begin position="156"/>
        <end position="173"/>
    </location>
</feature>
<feature type="region of interest" description="Disordered" evidence="1">
    <location>
        <begin position="1"/>
        <end position="102"/>
    </location>
</feature>
<feature type="compositionally biased region" description="Polar residues" evidence="1">
    <location>
        <begin position="194"/>
        <end position="204"/>
    </location>
</feature>
<dbReference type="EMBL" id="KZ819602">
    <property type="protein sequence ID" value="PWN36760.1"/>
    <property type="molecule type" value="Genomic_DNA"/>
</dbReference>
<feature type="compositionally biased region" description="Low complexity" evidence="1">
    <location>
        <begin position="182"/>
        <end position="193"/>
    </location>
</feature>
<dbReference type="Proteomes" id="UP000245771">
    <property type="component" value="Unassembled WGS sequence"/>
</dbReference>
<feature type="region of interest" description="Disordered" evidence="1">
    <location>
        <begin position="237"/>
        <end position="285"/>
    </location>
</feature>
<feature type="compositionally biased region" description="Polar residues" evidence="1">
    <location>
        <begin position="32"/>
        <end position="46"/>
    </location>
</feature>
<reference evidence="2 3" key="1">
    <citation type="journal article" date="2018" name="Mol. Biol. Evol.">
        <title>Broad Genomic Sampling Reveals a Smut Pathogenic Ancestry of the Fungal Clade Ustilaginomycotina.</title>
        <authorList>
            <person name="Kijpornyongpan T."/>
            <person name="Mondo S.J."/>
            <person name="Barry K."/>
            <person name="Sandor L."/>
            <person name="Lee J."/>
            <person name="Lipzen A."/>
            <person name="Pangilinan J."/>
            <person name="LaButti K."/>
            <person name="Hainaut M."/>
            <person name="Henrissat B."/>
            <person name="Grigoriev I.V."/>
            <person name="Spatafora J.W."/>
            <person name="Aime M.C."/>
        </authorList>
    </citation>
    <scope>NUCLEOTIDE SEQUENCE [LARGE SCALE GENOMIC DNA]</scope>
    <source>
        <strain evidence="2 3">MCA 3882</strain>
    </source>
</reference>
<evidence type="ECO:0000256" key="1">
    <source>
        <dbReference type="SAM" id="MobiDB-lite"/>
    </source>
</evidence>